<dbReference type="GO" id="GO:0004844">
    <property type="term" value="F:uracil DNA N-glycosylase activity"/>
    <property type="evidence" value="ECO:0007669"/>
    <property type="project" value="UniProtKB-UniRule"/>
</dbReference>
<keyword evidence="14" id="KW-1185">Reference proteome</keyword>
<dbReference type="HAMAP" id="MF_00148">
    <property type="entry name" value="UDG"/>
    <property type="match status" value="1"/>
</dbReference>
<keyword evidence="8 9" id="KW-0234">DNA repair</keyword>
<keyword evidence="6 9" id="KW-0227">DNA damage</keyword>
<comment type="caution">
    <text evidence="13">The sequence shown here is derived from an EMBL/GenBank/DDBJ whole genome shotgun (WGS) entry which is preliminary data.</text>
</comment>
<dbReference type="PROSITE" id="PS00130">
    <property type="entry name" value="U_DNA_GLYCOSYLASE"/>
    <property type="match status" value="1"/>
</dbReference>
<dbReference type="RefSeq" id="WP_311674417.1">
    <property type="nucleotide sequence ID" value="NZ_JACHBW010000017.1"/>
</dbReference>
<evidence type="ECO:0000256" key="2">
    <source>
        <dbReference type="ARBA" id="ARBA00002631"/>
    </source>
</evidence>
<evidence type="ECO:0000259" key="12">
    <source>
        <dbReference type="SMART" id="SM00986"/>
    </source>
</evidence>
<dbReference type="Proteomes" id="UP000571554">
    <property type="component" value="Unassembled WGS sequence"/>
</dbReference>
<sequence length="335" mass="36118">MTSTKRTRAATPVQIPLFDDAQADTALATLDEPLAPEVDPRQITIFSLFEEDEFPLPAAANCAAHAAAHQEATAATSATATTDDVPAQTMTQTAAAPARLEDQFAALPAAWRDLLDPFIASDAFAPLCQFVDAERTAGKTVYPADVFRALRLTSPDEVKVVILGQDPYHGDDRGTPQAHGLAFSVPPGVRTPPSLRNMFKEIAASLGIEAPAHGCLDAWARQGVLLLNTVLTVERANAASHAKRGWERCTDTLIHEIATRHQHLVFMLWGAHAQNKRALLGNGEHAVLEAPHPSPLSAHRGFLGCGHFVQANEYLQAHGRQPIDWRLPEVGEVLA</sequence>
<dbReference type="SUPFAM" id="SSF52141">
    <property type="entry name" value="Uracil-DNA glycosylase-like"/>
    <property type="match status" value="1"/>
</dbReference>
<comment type="subcellular location">
    <subcellularLocation>
        <location evidence="9">Cytoplasm</location>
    </subcellularLocation>
</comment>
<comment type="similarity">
    <text evidence="3 9 11">Belongs to the uracil-DNA glycosylase (UDG) superfamily. UNG family.</text>
</comment>
<organism evidence="13 14">
    <name type="scientific">Paraburkholderia bannensis</name>
    <dbReference type="NCBI Taxonomy" id="765414"/>
    <lineage>
        <taxon>Bacteria</taxon>
        <taxon>Pseudomonadati</taxon>
        <taxon>Pseudomonadota</taxon>
        <taxon>Betaproteobacteria</taxon>
        <taxon>Burkholderiales</taxon>
        <taxon>Burkholderiaceae</taxon>
        <taxon>Paraburkholderia</taxon>
    </lineage>
</organism>
<keyword evidence="13" id="KW-0326">Glycosidase</keyword>
<dbReference type="InterPro" id="IPR018085">
    <property type="entry name" value="Ura-DNA_Glyclase_AS"/>
</dbReference>
<dbReference type="EMBL" id="JACHBW010000017">
    <property type="protein sequence ID" value="MBB6105366.1"/>
    <property type="molecule type" value="Genomic_DNA"/>
</dbReference>
<evidence type="ECO:0000256" key="11">
    <source>
        <dbReference type="RuleBase" id="RU003780"/>
    </source>
</evidence>
<keyword evidence="9" id="KW-0963">Cytoplasm</keyword>
<dbReference type="GO" id="GO:0005737">
    <property type="term" value="C:cytoplasm"/>
    <property type="evidence" value="ECO:0007669"/>
    <property type="project" value="UniProtKB-SubCell"/>
</dbReference>
<dbReference type="NCBIfam" id="NF003589">
    <property type="entry name" value="PRK05254.1-2"/>
    <property type="match status" value="1"/>
</dbReference>
<dbReference type="Gene3D" id="3.40.470.10">
    <property type="entry name" value="Uracil-DNA glycosylase-like domain"/>
    <property type="match status" value="1"/>
</dbReference>
<reference evidence="13 14" key="1">
    <citation type="submission" date="2020-08" db="EMBL/GenBank/DDBJ databases">
        <title>Above-ground endophytic microbial communities from plants in different locations in the United States.</title>
        <authorList>
            <person name="Frank C."/>
        </authorList>
    </citation>
    <scope>NUCLEOTIDE SEQUENCE [LARGE SCALE GENOMIC DNA]</scope>
    <source>
        <strain evidence="13 14">WP4_2_2</strain>
    </source>
</reference>
<evidence type="ECO:0000256" key="7">
    <source>
        <dbReference type="ARBA" id="ARBA00022801"/>
    </source>
</evidence>
<evidence type="ECO:0000256" key="3">
    <source>
        <dbReference type="ARBA" id="ARBA00008184"/>
    </source>
</evidence>
<comment type="function">
    <text evidence="2 9 11">Excises uracil residues from the DNA which can arise as a result of misincorporation of dUMP residues by DNA polymerase or due to deamination of cytosine.</text>
</comment>
<dbReference type="GO" id="GO:0097510">
    <property type="term" value="P:base-excision repair, AP site formation via deaminated base removal"/>
    <property type="evidence" value="ECO:0007669"/>
    <property type="project" value="TreeGrafter"/>
</dbReference>
<evidence type="ECO:0000256" key="9">
    <source>
        <dbReference type="HAMAP-Rule" id="MF_00148"/>
    </source>
</evidence>
<dbReference type="NCBIfam" id="NF003588">
    <property type="entry name" value="PRK05254.1-1"/>
    <property type="match status" value="1"/>
</dbReference>
<dbReference type="NCBIfam" id="NF003592">
    <property type="entry name" value="PRK05254.1-5"/>
    <property type="match status" value="1"/>
</dbReference>
<name>A0A7W9U323_9BURK</name>
<dbReference type="InterPro" id="IPR005122">
    <property type="entry name" value="Uracil-DNA_glycosylase-like"/>
</dbReference>
<evidence type="ECO:0000256" key="5">
    <source>
        <dbReference type="ARBA" id="ARBA00018429"/>
    </source>
</evidence>
<dbReference type="Pfam" id="PF03167">
    <property type="entry name" value="UDG"/>
    <property type="match status" value="1"/>
</dbReference>
<protein>
    <recommendedName>
        <fullName evidence="5 9">Uracil-DNA glycosylase</fullName>
        <shortName evidence="9">UDG</shortName>
        <ecNumber evidence="4 9">3.2.2.27</ecNumber>
    </recommendedName>
</protein>
<dbReference type="AlphaFoldDB" id="A0A7W9U323"/>
<dbReference type="NCBIfam" id="NF003591">
    <property type="entry name" value="PRK05254.1-4"/>
    <property type="match status" value="1"/>
</dbReference>
<dbReference type="FunFam" id="3.40.470.10:FF:000001">
    <property type="entry name" value="Uracil-DNA glycosylase"/>
    <property type="match status" value="1"/>
</dbReference>
<dbReference type="InterPro" id="IPR036895">
    <property type="entry name" value="Uracil-DNA_glycosylase-like_sf"/>
</dbReference>
<accession>A0A7W9U323</accession>
<evidence type="ECO:0000313" key="14">
    <source>
        <dbReference type="Proteomes" id="UP000571554"/>
    </source>
</evidence>
<dbReference type="PANTHER" id="PTHR11264">
    <property type="entry name" value="URACIL-DNA GLYCOSYLASE"/>
    <property type="match status" value="1"/>
</dbReference>
<dbReference type="EC" id="3.2.2.27" evidence="4 9"/>
<comment type="catalytic activity">
    <reaction evidence="1 9 11">
        <text>Hydrolyzes single-stranded DNA or mismatched double-stranded DNA and polynucleotides, releasing free uracil.</text>
        <dbReference type="EC" id="3.2.2.27"/>
    </reaction>
</comment>
<feature type="active site" description="Proton acceptor" evidence="9 10">
    <location>
        <position position="166"/>
    </location>
</feature>
<dbReference type="NCBIfam" id="TIGR00628">
    <property type="entry name" value="ung"/>
    <property type="match status" value="1"/>
</dbReference>
<keyword evidence="7 9" id="KW-0378">Hydrolase</keyword>
<dbReference type="InterPro" id="IPR002043">
    <property type="entry name" value="UDG_fam1"/>
</dbReference>
<dbReference type="SMART" id="SM00986">
    <property type="entry name" value="UDG"/>
    <property type="match status" value="1"/>
</dbReference>
<dbReference type="SMART" id="SM00987">
    <property type="entry name" value="UreE_C"/>
    <property type="match status" value="1"/>
</dbReference>
<evidence type="ECO:0000256" key="1">
    <source>
        <dbReference type="ARBA" id="ARBA00001400"/>
    </source>
</evidence>
<evidence type="ECO:0000313" key="13">
    <source>
        <dbReference type="EMBL" id="MBB6105366.1"/>
    </source>
</evidence>
<dbReference type="CDD" id="cd10027">
    <property type="entry name" value="UDG-F1-like"/>
    <property type="match status" value="1"/>
</dbReference>
<evidence type="ECO:0000256" key="6">
    <source>
        <dbReference type="ARBA" id="ARBA00022763"/>
    </source>
</evidence>
<proteinExistence type="inferred from homology"/>
<evidence type="ECO:0000256" key="10">
    <source>
        <dbReference type="PROSITE-ProRule" id="PRU10072"/>
    </source>
</evidence>
<evidence type="ECO:0000256" key="4">
    <source>
        <dbReference type="ARBA" id="ARBA00012030"/>
    </source>
</evidence>
<evidence type="ECO:0000256" key="8">
    <source>
        <dbReference type="ARBA" id="ARBA00023204"/>
    </source>
</evidence>
<dbReference type="PANTHER" id="PTHR11264:SF0">
    <property type="entry name" value="URACIL-DNA GLYCOSYLASE"/>
    <property type="match status" value="1"/>
</dbReference>
<gene>
    <name evidence="9" type="primary">ung</name>
    <name evidence="13" type="ORF">F4827_005233</name>
</gene>
<feature type="domain" description="Uracil-DNA glycosylase-like" evidence="12">
    <location>
        <begin position="151"/>
        <end position="315"/>
    </location>
</feature>